<gene>
    <name evidence="1" type="ORF">D4L85_30815</name>
</gene>
<sequence length="136" mass="15475">MTRIYFTLITLSILNSCAGQGPVLEKHESPSGRYTLEIMLGDKANPRDKYGLMFRLIDKEKKQLDYIRTGSSDVMKWAVTWYNDTTIVLDSHDIGSYGWTVNEKGKLISVTSVERPMEDAAVEAFKKKYGKHGLQH</sequence>
<accession>A0A385T0V6</accession>
<dbReference type="EMBL" id="CP032382">
    <property type="protein sequence ID" value="AYB34708.1"/>
    <property type="molecule type" value="Genomic_DNA"/>
</dbReference>
<protein>
    <submittedName>
        <fullName evidence="1">Uncharacterized protein</fullName>
    </submittedName>
</protein>
<dbReference type="KEGG" id="chk:D4L85_30815"/>
<keyword evidence="2" id="KW-1185">Reference proteome</keyword>
<dbReference type="AlphaFoldDB" id="A0A385T0V6"/>
<organism evidence="1 2">
    <name type="scientific">Chryseolinea soli</name>
    <dbReference type="NCBI Taxonomy" id="2321403"/>
    <lineage>
        <taxon>Bacteria</taxon>
        <taxon>Pseudomonadati</taxon>
        <taxon>Bacteroidota</taxon>
        <taxon>Cytophagia</taxon>
        <taxon>Cytophagales</taxon>
        <taxon>Fulvivirgaceae</taxon>
        <taxon>Chryseolinea</taxon>
    </lineage>
</organism>
<reference evidence="2" key="1">
    <citation type="submission" date="2018-09" db="EMBL/GenBank/DDBJ databases">
        <title>Chryseolinea sp. KIS68-18 isolated from soil.</title>
        <authorList>
            <person name="Weon H.-Y."/>
            <person name="Kwon S.-W."/>
            <person name="Lee S.A."/>
        </authorList>
    </citation>
    <scope>NUCLEOTIDE SEQUENCE [LARGE SCALE GENOMIC DNA]</scope>
    <source>
        <strain evidence="2">KIS68-18</strain>
    </source>
</reference>
<proteinExistence type="predicted"/>
<name>A0A385T0V6_9BACT</name>
<evidence type="ECO:0000313" key="2">
    <source>
        <dbReference type="Proteomes" id="UP000266183"/>
    </source>
</evidence>
<evidence type="ECO:0000313" key="1">
    <source>
        <dbReference type="EMBL" id="AYB34708.1"/>
    </source>
</evidence>
<dbReference type="OrthoDB" id="1495435at2"/>
<dbReference type="RefSeq" id="WP_119757966.1">
    <property type="nucleotide sequence ID" value="NZ_CP032382.1"/>
</dbReference>
<dbReference type="Proteomes" id="UP000266183">
    <property type="component" value="Chromosome"/>
</dbReference>